<feature type="transmembrane region" description="Helical" evidence="1">
    <location>
        <begin position="312"/>
        <end position="333"/>
    </location>
</feature>
<evidence type="ECO:0000313" key="3">
    <source>
        <dbReference type="EMBL" id="ABW27806.1"/>
    </source>
</evidence>
<keyword evidence="3" id="KW-0808">Transferase</keyword>
<dbReference type="AlphaFoldDB" id="B0C9C5"/>
<accession>B0C9C5</accession>
<dbReference type="Gene3D" id="3.90.550.10">
    <property type="entry name" value="Spore Coat Polysaccharide Biosynthesis Protein SpsA, Chain A"/>
    <property type="match status" value="1"/>
</dbReference>
<dbReference type="PANTHER" id="PTHR48090:SF6">
    <property type="entry name" value="SLR5056 PROTEIN"/>
    <property type="match status" value="1"/>
</dbReference>
<dbReference type="InterPro" id="IPR001173">
    <property type="entry name" value="Glyco_trans_2-like"/>
</dbReference>
<evidence type="ECO:0000256" key="1">
    <source>
        <dbReference type="SAM" id="Phobius"/>
    </source>
</evidence>
<protein>
    <submittedName>
        <fullName evidence="3">Glycosyl transferase, group 2 family protein</fullName>
    </submittedName>
</protein>
<keyword evidence="1" id="KW-0472">Membrane</keyword>
<keyword evidence="4" id="KW-1185">Reference proteome</keyword>
<keyword evidence="1" id="KW-0812">Transmembrane</keyword>
<feature type="transmembrane region" description="Helical" evidence="1">
    <location>
        <begin position="371"/>
        <end position="390"/>
    </location>
</feature>
<dbReference type="eggNOG" id="COG1215">
    <property type="taxonomic scope" value="Bacteria"/>
</dbReference>
<gene>
    <name evidence="3" type="ordered locus">AM1_2806</name>
</gene>
<evidence type="ECO:0000313" key="4">
    <source>
        <dbReference type="Proteomes" id="UP000000268"/>
    </source>
</evidence>
<proteinExistence type="predicted"/>
<name>B0C9C5_ACAM1</name>
<dbReference type="CAZy" id="GT2">
    <property type="family name" value="Glycosyltransferase Family 2"/>
</dbReference>
<keyword evidence="1" id="KW-1133">Transmembrane helix</keyword>
<dbReference type="HOGENOM" id="CLU_023978_1_2_3"/>
<dbReference type="RefSeq" id="WP_012163251.1">
    <property type="nucleotide sequence ID" value="NC_009925.1"/>
</dbReference>
<dbReference type="GO" id="GO:0016740">
    <property type="term" value="F:transferase activity"/>
    <property type="evidence" value="ECO:0007669"/>
    <property type="project" value="UniProtKB-KW"/>
</dbReference>
<feature type="transmembrane region" description="Helical" evidence="1">
    <location>
        <begin position="340"/>
        <end position="359"/>
    </location>
</feature>
<dbReference type="OrthoDB" id="9797391at2"/>
<dbReference type="Proteomes" id="UP000000268">
    <property type="component" value="Chromosome"/>
</dbReference>
<dbReference type="CDD" id="cd06438">
    <property type="entry name" value="EpsO_like"/>
    <property type="match status" value="1"/>
</dbReference>
<organism evidence="3 4">
    <name type="scientific">Acaryochloris marina (strain MBIC 11017)</name>
    <dbReference type="NCBI Taxonomy" id="329726"/>
    <lineage>
        <taxon>Bacteria</taxon>
        <taxon>Bacillati</taxon>
        <taxon>Cyanobacteriota</taxon>
        <taxon>Cyanophyceae</taxon>
        <taxon>Acaryochloridales</taxon>
        <taxon>Acaryochloridaceae</taxon>
        <taxon>Acaryochloris</taxon>
    </lineage>
</organism>
<evidence type="ECO:0000259" key="2">
    <source>
        <dbReference type="Pfam" id="PF00535"/>
    </source>
</evidence>
<dbReference type="EMBL" id="CP000828">
    <property type="protein sequence ID" value="ABW27806.1"/>
    <property type="molecule type" value="Genomic_DNA"/>
</dbReference>
<dbReference type="Pfam" id="PF00535">
    <property type="entry name" value="Glycos_transf_2"/>
    <property type="match status" value="1"/>
</dbReference>
<dbReference type="InterPro" id="IPR050256">
    <property type="entry name" value="Glycosyltransferase_2"/>
</dbReference>
<dbReference type="STRING" id="329726.AM1_2806"/>
<dbReference type="KEGG" id="amr:AM1_2806"/>
<dbReference type="SUPFAM" id="SSF53448">
    <property type="entry name" value="Nucleotide-diphospho-sugar transferases"/>
    <property type="match status" value="1"/>
</dbReference>
<feature type="domain" description="Glycosyltransferase 2-like" evidence="2">
    <location>
        <begin position="58"/>
        <end position="161"/>
    </location>
</feature>
<sequence>MLLSRLVSLFSNILLWGSAVLLGIPSLVFCIECLVGAATIRHQEVDEEEVMSPLSLNILVPAHNEADHIGATLDGLLEQVAEASQIIVIADNCSDQTATIARSCGVTVLEREDANCPGKGYALDYAVKHIQANPPEVVIIVDADCQLMPGTITRLAQQVVQQQCPIQATYLMDVGAESGITDRISVFAIKVRNWVRSVGITQLGYPCVLAGSGMAFPWTILQQAPLAGSKCVDDMQLTIDLAIAGHTPTYITTGRVTGRLMQNQAAQSQRSRWEHGHLEVILTQVPKLLREAWHQKRLDLVMLALDLSVPPLSLLVLLWLLAFSLSSLFWILGLVSWLPLLVLTLMGSCLSLALGAAWFSVGREDLPVSTLFVIPVYLLWKLPIYFKFFVQPQTRWLKTERDIEPEASKQ</sequence>
<reference evidence="3 4" key="1">
    <citation type="journal article" date="2008" name="Proc. Natl. Acad. Sci. U.S.A.">
        <title>Niche adaptation and genome expansion in the chlorophyll d-producing cyanobacterium Acaryochloris marina.</title>
        <authorList>
            <person name="Swingley W.D."/>
            <person name="Chen M."/>
            <person name="Cheung P.C."/>
            <person name="Conrad A.L."/>
            <person name="Dejesa L.C."/>
            <person name="Hao J."/>
            <person name="Honchak B.M."/>
            <person name="Karbach L.E."/>
            <person name="Kurdoglu A."/>
            <person name="Lahiri S."/>
            <person name="Mastrian S.D."/>
            <person name="Miyashita H."/>
            <person name="Page L."/>
            <person name="Ramakrishna P."/>
            <person name="Satoh S."/>
            <person name="Sattley W.M."/>
            <person name="Shimada Y."/>
            <person name="Taylor H.L."/>
            <person name="Tomo T."/>
            <person name="Tsuchiya T."/>
            <person name="Wang Z.T."/>
            <person name="Raymond J."/>
            <person name="Mimuro M."/>
            <person name="Blankenship R.E."/>
            <person name="Touchman J.W."/>
        </authorList>
    </citation>
    <scope>NUCLEOTIDE SEQUENCE [LARGE SCALE GENOMIC DNA]</scope>
    <source>
        <strain evidence="4">MBIC 11017</strain>
    </source>
</reference>
<dbReference type="PANTHER" id="PTHR48090">
    <property type="entry name" value="UNDECAPRENYL-PHOSPHATE 4-DEOXY-4-FORMAMIDO-L-ARABINOSE TRANSFERASE-RELATED"/>
    <property type="match status" value="1"/>
</dbReference>
<dbReference type="InterPro" id="IPR029044">
    <property type="entry name" value="Nucleotide-diphossugar_trans"/>
</dbReference>